<reference evidence="2" key="1">
    <citation type="journal article" date="2009" name="Science">
        <title>The B73 maize genome: complexity, diversity, and dynamics.</title>
        <authorList>
            <person name="Schnable P.S."/>
            <person name="Ware D."/>
            <person name="Fulton R.S."/>
            <person name="Stein J.C."/>
            <person name="Wei F."/>
            <person name="Pasternak S."/>
            <person name="Liang C."/>
            <person name="Zhang J."/>
            <person name="Fulton L."/>
            <person name="Graves T.A."/>
            <person name="Minx P."/>
            <person name="Reily A.D."/>
            <person name="Courtney L."/>
            <person name="Kruchowski S.S."/>
            <person name="Tomlinson C."/>
            <person name="Strong C."/>
            <person name="Delehaunty K."/>
            <person name="Fronick C."/>
            <person name="Courtney B."/>
            <person name="Rock S.M."/>
            <person name="Belter E."/>
            <person name="Du F."/>
            <person name="Kim K."/>
            <person name="Abbott R.M."/>
            <person name="Cotton M."/>
            <person name="Levy A."/>
            <person name="Marchetto P."/>
            <person name="Ochoa K."/>
            <person name="Jackson S.M."/>
            <person name="Gillam B."/>
            <person name="Chen W."/>
            <person name="Yan L."/>
            <person name="Higginbotham J."/>
            <person name="Cardenas M."/>
            <person name="Waligorski J."/>
            <person name="Applebaum E."/>
            <person name="Phelps L."/>
            <person name="Falcone J."/>
            <person name="Kanchi K."/>
            <person name="Thane T."/>
            <person name="Scimone A."/>
            <person name="Thane N."/>
            <person name="Henke J."/>
            <person name="Wang T."/>
            <person name="Ruppert J."/>
            <person name="Shah N."/>
            <person name="Rotter K."/>
            <person name="Hodges J."/>
            <person name="Ingenthron E."/>
            <person name="Cordes M."/>
            <person name="Kohlberg S."/>
            <person name="Sgro J."/>
            <person name="Delgado B."/>
            <person name="Mead K."/>
            <person name="Chinwalla A."/>
            <person name="Leonard S."/>
            <person name="Crouse K."/>
            <person name="Collura K."/>
            <person name="Kudrna D."/>
            <person name="Currie J."/>
            <person name="He R."/>
            <person name="Angelova A."/>
            <person name="Rajasekar S."/>
            <person name="Mueller T."/>
            <person name="Lomeli R."/>
            <person name="Scara G."/>
            <person name="Ko A."/>
            <person name="Delaney K."/>
            <person name="Wissotski M."/>
            <person name="Lopez G."/>
            <person name="Campos D."/>
            <person name="Braidotti M."/>
            <person name="Ashley E."/>
            <person name="Golser W."/>
            <person name="Kim H."/>
            <person name="Lee S."/>
            <person name="Lin J."/>
            <person name="Dujmic Z."/>
            <person name="Kim W."/>
            <person name="Talag J."/>
            <person name="Zuccolo A."/>
            <person name="Fan C."/>
            <person name="Sebastian A."/>
            <person name="Kramer M."/>
            <person name="Spiegel L."/>
            <person name="Nascimento L."/>
            <person name="Zutavern T."/>
            <person name="Miller B."/>
            <person name="Ambroise C."/>
            <person name="Muller S."/>
            <person name="Spooner W."/>
            <person name="Narechania A."/>
            <person name="Ren L."/>
            <person name="Wei S."/>
            <person name="Kumari S."/>
            <person name="Faga B."/>
            <person name="Levy M.J."/>
            <person name="McMahan L."/>
            <person name="Van Buren P."/>
            <person name="Vaughn M.W."/>
            <person name="Ying K."/>
            <person name="Yeh C.-T."/>
            <person name="Emrich S.J."/>
            <person name="Jia Y."/>
            <person name="Kalyanaraman A."/>
            <person name="Hsia A.-P."/>
            <person name="Barbazuk W.B."/>
            <person name="Baucom R.S."/>
            <person name="Brutnell T.P."/>
            <person name="Carpita N.C."/>
            <person name="Chaparro C."/>
            <person name="Chia J.-M."/>
            <person name="Deragon J.-M."/>
            <person name="Estill J.C."/>
            <person name="Fu Y."/>
            <person name="Jeddeloh J.A."/>
            <person name="Han Y."/>
            <person name="Lee H."/>
            <person name="Li P."/>
            <person name="Lisch D.R."/>
            <person name="Liu S."/>
            <person name="Liu Z."/>
            <person name="Nagel D.H."/>
            <person name="McCann M.C."/>
            <person name="SanMiguel P."/>
            <person name="Myers A.M."/>
            <person name="Nettleton D."/>
            <person name="Nguyen J."/>
            <person name="Penning B.W."/>
            <person name="Ponnala L."/>
            <person name="Schneider K.L."/>
            <person name="Schwartz D.C."/>
            <person name="Sharma A."/>
            <person name="Soderlund C."/>
            <person name="Springer N.M."/>
            <person name="Sun Q."/>
            <person name="Wang H."/>
            <person name="Waterman M."/>
            <person name="Westerman R."/>
            <person name="Wolfgruber T.K."/>
            <person name="Yang L."/>
            <person name="Yu Y."/>
            <person name="Zhang L."/>
            <person name="Zhou S."/>
            <person name="Zhu Q."/>
            <person name="Bennetzen J.L."/>
            <person name="Dawe R.K."/>
            <person name="Jiang J."/>
            <person name="Jiang N."/>
            <person name="Presting G.G."/>
            <person name="Wessler S.R."/>
            <person name="Aluru S."/>
            <person name="Martienssen R.A."/>
            <person name="Clifton S.W."/>
            <person name="McCombie W.R."/>
            <person name="Wing R.A."/>
            <person name="Wilson R.K."/>
        </authorList>
    </citation>
    <scope>NUCLEOTIDE SEQUENCE [LARGE SCALE GENOMIC DNA]</scope>
    <source>
        <strain evidence="2">cv. B73</strain>
    </source>
</reference>
<gene>
    <name evidence="1" type="primary">LOC100382065</name>
</gene>
<dbReference type="Gramene" id="Zm00001eb279500_T001">
    <property type="protein sequence ID" value="Zm00001eb279500_P001"/>
    <property type="gene ID" value="Zm00001eb279500"/>
</dbReference>
<protein>
    <submittedName>
        <fullName evidence="1">Uncharacterized protein</fullName>
    </submittedName>
</protein>
<accession>A0A804UB27</accession>
<evidence type="ECO:0000313" key="1">
    <source>
        <dbReference type="EnsemblPlants" id="Zm00001eb279500_P001"/>
    </source>
</evidence>
<dbReference type="AlphaFoldDB" id="A0A804UB27"/>
<dbReference type="FunCoup" id="A0A804UB27">
    <property type="interactions" value="17"/>
</dbReference>
<sequence length="263" mass="28191">MLRDAHEVLPKVDYAVLKQLIKSNTFACDDPPFSTAVLAFAARARALLLRSSPSSPPCMMFLTAFSTTSLATTISFCSSWYMSGSVTPTSTPIPNTSTANLAFKNWSEKCGHVTTGSPAVMASMVEFQPQCVTKLPVAACDRISTWGAHPLISRPRLATRASRSCRNSPTSSPYCSAFLTTQTNGCPDASSPRPSSTTCFGCACAMLPKLTYTTESASLPSSQRRHSSAPMAAVFPLDASVAARWWNRDTGPTVHTFIALASW</sequence>
<keyword evidence="2" id="KW-1185">Reference proteome</keyword>
<proteinExistence type="predicted"/>
<dbReference type="InParanoid" id="A0A804UB27"/>
<dbReference type="EnsemblPlants" id="Zm00001eb279500_T001">
    <property type="protein sequence ID" value="Zm00001eb279500_P001"/>
    <property type="gene ID" value="Zm00001eb279500"/>
</dbReference>
<reference evidence="1" key="3">
    <citation type="submission" date="2021-05" db="UniProtKB">
        <authorList>
            <consortium name="EnsemblPlants"/>
        </authorList>
    </citation>
    <scope>IDENTIFICATION</scope>
    <source>
        <strain evidence="1">cv. B73</strain>
    </source>
</reference>
<dbReference type="Proteomes" id="UP000007305">
    <property type="component" value="Chromosome 6"/>
</dbReference>
<evidence type="ECO:0000313" key="2">
    <source>
        <dbReference type="Proteomes" id="UP000007305"/>
    </source>
</evidence>
<name>A0A804UB27_MAIZE</name>
<reference evidence="1" key="2">
    <citation type="submission" date="2019-07" db="EMBL/GenBank/DDBJ databases">
        <authorList>
            <person name="Seetharam A."/>
            <person name="Woodhouse M."/>
            <person name="Cannon E."/>
        </authorList>
    </citation>
    <scope>NUCLEOTIDE SEQUENCE [LARGE SCALE GENOMIC DNA]</scope>
    <source>
        <strain evidence="1">cv. B73</strain>
    </source>
</reference>
<organism evidence="1 2">
    <name type="scientific">Zea mays</name>
    <name type="common">Maize</name>
    <dbReference type="NCBI Taxonomy" id="4577"/>
    <lineage>
        <taxon>Eukaryota</taxon>
        <taxon>Viridiplantae</taxon>
        <taxon>Streptophyta</taxon>
        <taxon>Embryophyta</taxon>
        <taxon>Tracheophyta</taxon>
        <taxon>Spermatophyta</taxon>
        <taxon>Magnoliopsida</taxon>
        <taxon>Liliopsida</taxon>
        <taxon>Poales</taxon>
        <taxon>Poaceae</taxon>
        <taxon>PACMAD clade</taxon>
        <taxon>Panicoideae</taxon>
        <taxon>Andropogonodae</taxon>
        <taxon>Andropogoneae</taxon>
        <taxon>Tripsacinae</taxon>
        <taxon>Zea</taxon>
    </lineage>
</organism>